<evidence type="ECO:0000256" key="1">
    <source>
        <dbReference type="SAM" id="SignalP"/>
    </source>
</evidence>
<dbReference type="Proteomes" id="UP000539372">
    <property type="component" value="Unassembled WGS sequence"/>
</dbReference>
<sequence length="110" mass="11585">MSMFKTVSLSLCSAALIGGAFLTTPAAAFGEPQVCGPRETIIQRLSGKYSENQSAIGMTSGGSLVELFISPAGTWTFVHTQPDGMTCLLAAGENWEEVVPVVMKDDDQPS</sequence>
<evidence type="ECO:0000313" key="2">
    <source>
        <dbReference type="EMBL" id="NMM43488.1"/>
    </source>
</evidence>
<reference evidence="2 3" key="1">
    <citation type="submission" date="2020-04" db="EMBL/GenBank/DDBJ databases">
        <title>Rhodospirillaceae bacterium KN72 isolated from deep sea.</title>
        <authorList>
            <person name="Zhang D.-C."/>
        </authorList>
    </citation>
    <scope>NUCLEOTIDE SEQUENCE [LARGE SCALE GENOMIC DNA]</scope>
    <source>
        <strain evidence="2 3">KN72</strain>
    </source>
</reference>
<proteinExistence type="predicted"/>
<dbReference type="AlphaFoldDB" id="A0A7Y0DXW8"/>
<evidence type="ECO:0000313" key="3">
    <source>
        <dbReference type="Proteomes" id="UP000539372"/>
    </source>
</evidence>
<feature type="signal peptide" evidence="1">
    <location>
        <begin position="1"/>
        <end position="28"/>
    </location>
</feature>
<gene>
    <name evidence="2" type="ORF">HH303_03290</name>
</gene>
<accession>A0A7Y0DXW8</accession>
<name>A0A7Y0DXW8_9PROT</name>
<dbReference type="EMBL" id="JABBNT010000001">
    <property type="protein sequence ID" value="NMM43488.1"/>
    <property type="molecule type" value="Genomic_DNA"/>
</dbReference>
<protein>
    <submittedName>
        <fullName evidence="2">Uncharacterized protein</fullName>
    </submittedName>
</protein>
<keyword evidence="3" id="KW-1185">Reference proteome</keyword>
<keyword evidence="1" id="KW-0732">Signal</keyword>
<feature type="chain" id="PRO_5031098362" evidence="1">
    <location>
        <begin position="29"/>
        <end position="110"/>
    </location>
</feature>
<comment type="caution">
    <text evidence="2">The sequence shown here is derived from an EMBL/GenBank/DDBJ whole genome shotgun (WGS) entry which is preliminary data.</text>
</comment>
<dbReference type="RefSeq" id="WP_169623762.1">
    <property type="nucleotide sequence ID" value="NZ_JABBNT010000001.1"/>
</dbReference>
<organism evidence="2 3">
    <name type="scientific">Pacificispira spongiicola</name>
    <dbReference type="NCBI Taxonomy" id="2729598"/>
    <lineage>
        <taxon>Bacteria</taxon>
        <taxon>Pseudomonadati</taxon>
        <taxon>Pseudomonadota</taxon>
        <taxon>Alphaproteobacteria</taxon>
        <taxon>Rhodospirillales</taxon>
        <taxon>Rhodospirillaceae</taxon>
        <taxon>Pacificispira</taxon>
    </lineage>
</organism>